<evidence type="ECO:0000256" key="2">
    <source>
        <dbReference type="ARBA" id="ARBA00022452"/>
    </source>
</evidence>
<protein>
    <submittedName>
        <fullName evidence="6">Translocation and assembly module TamA</fullName>
    </submittedName>
</protein>
<dbReference type="PANTHER" id="PTHR12815">
    <property type="entry name" value="SORTING AND ASSEMBLY MACHINERY SAMM50 PROTEIN FAMILY MEMBER"/>
    <property type="match status" value="1"/>
</dbReference>
<comment type="subcellular location">
    <subcellularLocation>
        <location evidence="1">Membrane</location>
    </subcellularLocation>
</comment>
<dbReference type="EMBL" id="JAVDRD010000006">
    <property type="protein sequence ID" value="MDR6511755.1"/>
    <property type="molecule type" value="Genomic_DNA"/>
</dbReference>
<name>A0ABU1MN37_9SPHN</name>
<evidence type="ECO:0000313" key="6">
    <source>
        <dbReference type="EMBL" id="MDR6511755.1"/>
    </source>
</evidence>
<dbReference type="PANTHER" id="PTHR12815:SF42">
    <property type="entry name" value="BACTERIAL SURFACE ANTIGEN (D15) DOMAIN-CONTAINING PROTEIN"/>
    <property type="match status" value="1"/>
</dbReference>
<dbReference type="Pfam" id="PF01103">
    <property type="entry name" value="Omp85"/>
    <property type="match status" value="1"/>
</dbReference>
<keyword evidence="3" id="KW-0472">Membrane</keyword>
<accession>A0ABU1MN37</accession>
<organism evidence="6 7">
    <name type="scientific">Novosphingobium capsulatum</name>
    <dbReference type="NCBI Taxonomy" id="13688"/>
    <lineage>
        <taxon>Bacteria</taxon>
        <taxon>Pseudomonadati</taxon>
        <taxon>Pseudomonadota</taxon>
        <taxon>Alphaproteobacteria</taxon>
        <taxon>Sphingomonadales</taxon>
        <taxon>Sphingomonadaceae</taxon>
        <taxon>Novosphingobium</taxon>
    </lineage>
</organism>
<evidence type="ECO:0000259" key="4">
    <source>
        <dbReference type="Pfam" id="PF01103"/>
    </source>
</evidence>
<evidence type="ECO:0000256" key="3">
    <source>
        <dbReference type="ARBA" id="ARBA00023136"/>
    </source>
</evidence>
<dbReference type="Gene3D" id="3.10.20.310">
    <property type="entry name" value="membrane protein fhac"/>
    <property type="match status" value="2"/>
</dbReference>
<proteinExistence type="predicted"/>
<dbReference type="RefSeq" id="WP_309805541.1">
    <property type="nucleotide sequence ID" value="NZ_JAVDRD010000006.1"/>
</dbReference>
<dbReference type="Proteomes" id="UP001184150">
    <property type="component" value="Unassembled WGS sequence"/>
</dbReference>
<feature type="domain" description="Bacterial surface antigen (D15)" evidence="4">
    <location>
        <begin position="482"/>
        <end position="772"/>
    </location>
</feature>
<dbReference type="Pfam" id="PF07244">
    <property type="entry name" value="POTRA"/>
    <property type="match status" value="1"/>
</dbReference>
<gene>
    <name evidence="6" type="ORF">J2792_002631</name>
</gene>
<dbReference type="InterPro" id="IPR039910">
    <property type="entry name" value="D15-like"/>
</dbReference>
<evidence type="ECO:0000313" key="7">
    <source>
        <dbReference type="Proteomes" id="UP001184150"/>
    </source>
</evidence>
<sequence length="772" mass="82614">MARQGWSALAWPKVSLRSDIFCLSGLARALATLGLGLGATLGPLPALGQSRNADPALEALIPDSAIDNPQAWARDTDAAHTTVPDVSTLISPDPLPALPPMPGITLEWPDKADLPVIEPLSPDPDIADAQEQAKAAGVALETDDSAQGLRIANATLVHVANQVELAFPPDVTLPDRDAIVARFKGLSALATLKDDEDNLAQLTRRAKSDADLLQQILRVYGYYDPDVIQTIERPTTTPVAAGTAGAATGAGATPAKAETAEEARARRQASLAKAVVRFDVQPGPQYRFAHIALGDIQAASDAQDLRAAFHLNVGDPINSDKILTEKDSLNKEMGERGYAFATVGEPDLVIDHEPRTGDLNLPVTTGGKYRFGHVNSNLPAYLSSRHLERIARFRPGDMYQRSDMDDLREGILATSLVSTATVKAREVTPPTNGQPGVVDVDVDLTKAPQRTLAGLIGYSSGEGARLEGSWEHRNFFPPEGMIRFRGVLGTQEQLAGFTFRRNNFHERDQVLTADLYAQTIQVRAYDANTLSATASLEKQSTLIFQKPWTYSFGIQLIGTQETTSTTPRTTYFIAALPLRGAYDASDNLLDPTKGWRLSLRVSPELSTTDGTKSSYVKTQIDASVYQHISSRVILAARTRLGAIVGTQVDNIAPSRRFYAGGGASVRGYSYQRVGPLDATGEPTGGRSLTEFSLEARVKTGLFGGAVGLVPFVDAGTVGTNATPTLSGMRLGAGLGLRYQTNFGPIRIDVGTPINPRPGDSRLGVYIALGQAF</sequence>
<keyword evidence="7" id="KW-1185">Reference proteome</keyword>
<evidence type="ECO:0000259" key="5">
    <source>
        <dbReference type="Pfam" id="PF07244"/>
    </source>
</evidence>
<comment type="caution">
    <text evidence="6">The sequence shown here is derived from an EMBL/GenBank/DDBJ whole genome shotgun (WGS) entry which is preliminary data.</text>
</comment>
<dbReference type="InterPro" id="IPR000184">
    <property type="entry name" value="Bac_surfAg_D15"/>
</dbReference>
<feature type="domain" description="POTRA" evidence="5">
    <location>
        <begin position="301"/>
        <end position="363"/>
    </location>
</feature>
<dbReference type="Gene3D" id="2.40.160.50">
    <property type="entry name" value="membrane protein fhac: a member of the omp85/tpsb transporter family"/>
    <property type="match status" value="1"/>
</dbReference>
<keyword evidence="2" id="KW-1134">Transmembrane beta strand</keyword>
<reference evidence="6 7" key="1">
    <citation type="submission" date="2023-07" db="EMBL/GenBank/DDBJ databases">
        <title>Sorghum-associated microbial communities from plants grown in Nebraska, USA.</title>
        <authorList>
            <person name="Schachtman D."/>
        </authorList>
    </citation>
    <scope>NUCLEOTIDE SEQUENCE [LARGE SCALE GENOMIC DNA]</scope>
    <source>
        <strain evidence="6 7">DS1027</strain>
    </source>
</reference>
<evidence type="ECO:0000256" key="1">
    <source>
        <dbReference type="ARBA" id="ARBA00004370"/>
    </source>
</evidence>
<keyword evidence="2" id="KW-0812">Transmembrane</keyword>
<dbReference type="InterPro" id="IPR010827">
    <property type="entry name" value="BamA/TamA_POTRA"/>
</dbReference>